<dbReference type="AlphaFoldDB" id="A0A6L5YNZ3"/>
<sequence>MLYITFKQPENFNRDVDVYFNNRYEDEWLEDPVVKQIVRDIDHSEILSNRAVESPVLGIIPLTRISGGAKALILMLKTDRIIWGTACGDNCADWINKISRMKDITLFYEHPMEFKCELNGVCIDTNKPIHNNDDFMRCYLESKGFEF</sequence>
<evidence type="ECO:0000313" key="1">
    <source>
        <dbReference type="EMBL" id="MST73988.1"/>
    </source>
</evidence>
<dbReference type="Proteomes" id="UP000474024">
    <property type="component" value="Unassembled WGS sequence"/>
</dbReference>
<dbReference type="Pfam" id="PF16163">
    <property type="entry name" value="DUF4869"/>
    <property type="match status" value="1"/>
</dbReference>
<keyword evidence="2" id="KW-1185">Reference proteome</keyword>
<comment type="caution">
    <text evidence="1">The sequence shown here is derived from an EMBL/GenBank/DDBJ whole genome shotgun (WGS) entry which is preliminary data.</text>
</comment>
<dbReference type="InterPro" id="IPR032360">
    <property type="entry name" value="DUF4869"/>
</dbReference>
<evidence type="ECO:0000313" key="2">
    <source>
        <dbReference type="Proteomes" id="UP000474024"/>
    </source>
</evidence>
<accession>A0A6L5YNZ3</accession>
<proteinExistence type="predicted"/>
<reference evidence="1 2" key="1">
    <citation type="submission" date="2019-08" db="EMBL/GenBank/DDBJ databases">
        <title>In-depth cultivation of the pig gut microbiome towards novel bacterial diversity and tailored functional studies.</title>
        <authorList>
            <person name="Wylensek D."/>
            <person name="Hitch T.C.A."/>
            <person name="Clavel T."/>
        </authorList>
    </citation>
    <scope>NUCLEOTIDE SEQUENCE [LARGE SCALE GENOMIC DNA]</scope>
    <source>
        <strain evidence="1 2">MUC/MUC-530-WT-4D</strain>
    </source>
</reference>
<dbReference type="RefSeq" id="WP_154428686.1">
    <property type="nucleotide sequence ID" value="NZ_VUNI01000003.1"/>
</dbReference>
<protein>
    <submittedName>
        <fullName evidence="1">DUF4869 domain-containing protein</fullName>
    </submittedName>
</protein>
<dbReference type="EMBL" id="VUNI01000003">
    <property type="protein sequence ID" value="MST73988.1"/>
    <property type="molecule type" value="Genomic_DNA"/>
</dbReference>
<organism evidence="1 2">
    <name type="scientific">Roseburia porci</name>
    <dbReference type="NCBI Taxonomy" id="2605790"/>
    <lineage>
        <taxon>Bacteria</taxon>
        <taxon>Bacillati</taxon>
        <taxon>Bacillota</taxon>
        <taxon>Clostridia</taxon>
        <taxon>Lachnospirales</taxon>
        <taxon>Lachnospiraceae</taxon>
        <taxon>Roseburia</taxon>
    </lineage>
</organism>
<name>A0A6L5YNZ3_9FIRM</name>
<gene>
    <name evidence="1" type="ORF">FYJ75_02910</name>
</gene>